<protein>
    <submittedName>
        <fullName evidence="1">Putative leucine--tRNA ligase, cytoplasmic</fullName>
    </submittedName>
</protein>
<keyword evidence="1" id="KW-0436">Ligase</keyword>
<name>A0A0B0MJV3_GOSAR</name>
<organism evidence="1 2">
    <name type="scientific">Gossypium arboreum</name>
    <name type="common">Tree cotton</name>
    <name type="synonym">Gossypium nanking</name>
    <dbReference type="NCBI Taxonomy" id="29729"/>
    <lineage>
        <taxon>Eukaryota</taxon>
        <taxon>Viridiplantae</taxon>
        <taxon>Streptophyta</taxon>
        <taxon>Embryophyta</taxon>
        <taxon>Tracheophyta</taxon>
        <taxon>Spermatophyta</taxon>
        <taxon>Magnoliopsida</taxon>
        <taxon>eudicotyledons</taxon>
        <taxon>Gunneridae</taxon>
        <taxon>Pentapetalae</taxon>
        <taxon>rosids</taxon>
        <taxon>malvids</taxon>
        <taxon>Malvales</taxon>
        <taxon>Malvaceae</taxon>
        <taxon>Malvoideae</taxon>
        <taxon>Gossypium</taxon>
    </lineage>
</organism>
<accession>A0A0B0MJV3</accession>
<dbReference type="AlphaFoldDB" id="A0A0B0MJV3"/>
<dbReference type="Proteomes" id="UP000032142">
    <property type="component" value="Unassembled WGS sequence"/>
</dbReference>
<proteinExistence type="predicted"/>
<evidence type="ECO:0000313" key="1">
    <source>
        <dbReference type="EMBL" id="KHG01065.1"/>
    </source>
</evidence>
<reference evidence="2" key="1">
    <citation type="submission" date="2014-09" db="EMBL/GenBank/DDBJ databases">
        <authorList>
            <person name="Mudge J."/>
            <person name="Ramaraj T."/>
            <person name="Lindquist I.E."/>
            <person name="Bharti A.K."/>
            <person name="Sundararajan A."/>
            <person name="Cameron C.T."/>
            <person name="Woodward J.E."/>
            <person name="May G.D."/>
            <person name="Brubaker C."/>
            <person name="Broadhvest J."/>
            <person name="Wilkins T.A."/>
        </authorList>
    </citation>
    <scope>NUCLEOTIDE SEQUENCE</scope>
    <source>
        <strain evidence="2">cv. AKA8401</strain>
    </source>
</reference>
<dbReference type="GO" id="GO:0016874">
    <property type="term" value="F:ligase activity"/>
    <property type="evidence" value="ECO:0007669"/>
    <property type="project" value="UniProtKB-KW"/>
</dbReference>
<evidence type="ECO:0000313" key="2">
    <source>
        <dbReference type="Proteomes" id="UP000032142"/>
    </source>
</evidence>
<dbReference type="EMBL" id="JRRC01168284">
    <property type="protein sequence ID" value="KHG01065.1"/>
    <property type="molecule type" value="Genomic_DNA"/>
</dbReference>
<sequence>MALLVFRSGKRFHGNLKWLRGVVSFDKEKPSFR</sequence>
<comment type="caution">
    <text evidence="1">The sequence shown here is derived from an EMBL/GenBank/DDBJ whole genome shotgun (WGS) entry which is preliminary data.</text>
</comment>
<gene>
    <name evidence="1" type="ORF">F383_22537</name>
</gene>
<keyword evidence="2" id="KW-1185">Reference proteome</keyword>